<dbReference type="SUPFAM" id="SSF51735">
    <property type="entry name" value="NAD(P)-binding Rossmann-fold domains"/>
    <property type="match status" value="1"/>
</dbReference>
<dbReference type="GO" id="GO:0016616">
    <property type="term" value="F:oxidoreductase activity, acting on the CH-OH group of donors, NAD or NADP as acceptor"/>
    <property type="evidence" value="ECO:0007669"/>
    <property type="project" value="InterPro"/>
</dbReference>
<dbReference type="Proteomes" id="UP000594454">
    <property type="component" value="Chromosome 2"/>
</dbReference>
<dbReference type="InterPro" id="IPR036291">
    <property type="entry name" value="NAD(P)-bd_dom_sf"/>
</dbReference>
<dbReference type="GO" id="GO:0006694">
    <property type="term" value="P:steroid biosynthetic process"/>
    <property type="evidence" value="ECO:0007669"/>
    <property type="project" value="InterPro"/>
</dbReference>
<evidence type="ECO:0000313" key="5">
    <source>
        <dbReference type="Proteomes" id="UP000594454"/>
    </source>
</evidence>
<keyword evidence="5" id="KW-1185">Reference proteome</keyword>
<sequence length="398" mass="45144">MDKVGETVLVVGGSGFLGQHIIKLLIQEQEKLGIKEIRTVDLKPYENRIGHRESKDLISFVGDICKPETIEKAFIGVDCVFHCAAYISIQFPPNFDELERVNVIGTKNIIEICLKHNVPRLIYTSSASVAFTPYKGVNTFAIAINQTESKAVTPEIDLQKSTRENDKKFLIPGYAASKLRAERVVLNSSGAKLNNGKDYLQTVALRPPLTYGEGDPHFMPACFEYLSKHNMQFPRISGAGGKQQLIYAGNSAWGHICAYKTLKSQPKKIAGLPIFITDDTPVHDVSRFIQRVGRETESLRFHQSWWSTPHFLFYFLAFLFEMVVKLLQPILGTTLKYSPRALSSYTASVMMFNRLRADIHLDYEPLVDEKKALMLSAGWYEKWWQENITSKRGKRCKQ</sequence>
<evidence type="ECO:0000256" key="1">
    <source>
        <dbReference type="ARBA" id="ARBA00023002"/>
    </source>
</evidence>
<accession>A0A7R8UMU1</accession>
<gene>
    <name evidence="4" type="ORF">HERILL_LOCUS6465</name>
</gene>
<comment type="similarity">
    <text evidence="2">Belongs to the 3-beta-HSD family.</text>
</comment>
<dbReference type="OMA" id="LTYGECD"/>
<evidence type="ECO:0000259" key="3">
    <source>
        <dbReference type="Pfam" id="PF01073"/>
    </source>
</evidence>
<dbReference type="PANTHER" id="PTHR10366:SF853">
    <property type="entry name" value="GH25466P"/>
    <property type="match status" value="1"/>
</dbReference>
<proteinExistence type="inferred from homology"/>
<dbReference type="AlphaFoldDB" id="A0A7R8UMU1"/>
<evidence type="ECO:0000313" key="4">
    <source>
        <dbReference type="EMBL" id="CAD7083509.1"/>
    </source>
</evidence>
<organism evidence="4 5">
    <name type="scientific">Hermetia illucens</name>
    <name type="common">Black soldier fly</name>
    <dbReference type="NCBI Taxonomy" id="343691"/>
    <lineage>
        <taxon>Eukaryota</taxon>
        <taxon>Metazoa</taxon>
        <taxon>Ecdysozoa</taxon>
        <taxon>Arthropoda</taxon>
        <taxon>Hexapoda</taxon>
        <taxon>Insecta</taxon>
        <taxon>Pterygota</taxon>
        <taxon>Neoptera</taxon>
        <taxon>Endopterygota</taxon>
        <taxon>Diptera</taxon>
        <taxon>Brachycera</taxon>
        <taxon>Stratiomyomorpha</taxon>
        <taxon>Stratiomyidae</taxon>
        <taxon>Hermetiinae</taxon>
        <taxon>Hermetia</taxon>
    </lineage>
</organism>
<dbReference type="Gene3D" id="3.40.50.720">
    <property type="entry name" value="NAD(P)-binding Rossmann-like Domain"/>
    <property type="match status" value="1"/>
</dbReference>
<dbReference type="InterPro" id="IPR050425">
    <property type="entry name" value="NAD(P)_dehydrat-like"/>
</dbReference>
<dbReference type="EMBL" id="LR899010">
    <property type="protein sequence ID" value="CAD7083509.1"/>
    <property type="molecule type" value="Genomic_DNA"/>
</dbReference>
<keyword evidence="1 2" id="KW-0560">Oxidoreductase</keyword>
<dbReference type="FunFam" id="3.40.50.720:FF:000495">
    <property type="entry name" value="3 hydroxysteroid dehydrogenase, putative"/>
    <property type="match status" value="1"/>
</dbReference>
<dbReference type="FunCoup" id="A0A7R8UMU1">
    <property type="interactions" value="37"/>
</dbReference>
<protein>
    <recommendedName>
        <fullName evidence="3">3-beta hydroxysteroid dehydrogenase/isomerase domain-containing protein</fullName>
    </recommendedName>
</protein>
<dbReference type="OrthoDB" id="2735536at2759"/>
<dbReference type="InParanoid" id="A0A7R8UMU1"/>
<dbReference type="InterPro" id="IPR002225">
    <property type="entry name" value="3Beta_OHSteriod_DH/Estase"/>
</dbReference>
<evidence type="ECO:0000256" key="2">
    <source>
        <dbReference type="RuleBase" id="RU004475"/>
    </source>
</evidence>
<dbReference type="PANTHER" id="PTHR10366">
    <property type="entry name" value="NAD DEPENDENT EPIMERASE/DEHYDRATASE"/>
    <property type="match status" value="1"/>
</dbReference>
<feature type="domain" description="3-beta hydroxysteroid dehydrogenase/isomerase" evidence="3">
    <location>
        <begin position="9"/>
        <end position="295"/>
    </location>
</feature>
<name>A0A7R8UMU1_HERIL</name>
<dbReference type="Pfam" id="PF01073">
    <property type="entry name" value="3Beta_HSD"/>
    <property type="match status" value="1"/>
</dbReference>
<reference evidence="4 5" key="1">
    <citation type="submission" date="2020-11" db="EMBL/GenBank/DDBJ databases">
        <authorList>
            <person name="Wallbank WR R."/>
            <person name="Pardo Diaz C."/>
            <person name="Kozak K."/>
            <person name="Martin S."/>
            <person name="Jiggins C."/>
            <person name="Moest M."/>
            <person name="Warren A I."/>
            <person name="Generalovic N T."/>
            <person name="Byers J.R.P. K."/>
            <person name="Montejo-Kovacevich G."/>
            <person name="Yen C E."/>
        </authorList>
    </citation>
    <scope>NUCLEOTIDE SEQUENCE [LARGE SCALE GENOMIC DNA]</scope>
</reference>